<organism evidence="1 2">
    <name type="scientific">Granulicella arctica</name>
    <dbReference type="NCBI Taxonomy" id="940613"/>
    <lineage>
        <taxon>Bacteria</taxon>
        <taxon>Pseudomonadati</taxon>
        <taxon>Acidobacteriota</taxon>
        <taxon>Terriglobia</taxon>
        <taxon>Terriglobales</taxon>
        <taxon>Acidobacteriaceae</taxon>
        <taxon>Granulicella</taxon>
    </lineage>
</organism>
<protein>
    <submittedName>
        <fullName evidence="1">Uncharacterized protein</fullName>
    </submittedName>
</protein>
<dbReference type="Proteomes" id="UP000589520">
    <property type="component" value="Unassembled WGS sequence"/>
</dbReference>
<sequence>MADLVKAQPGILLIAVAESHLSPLNRAIPPPCVLN</sequence>
<reference evidence="1 2" key="1">
    <citation type="submission" date="2020-07" db="EMBL/GenBank/DDBJ databases">
        <title>Genomic Encyclopedia of Type Strains, Phase IV (KMG-V): Genome sequencing to study the core and pangenomes of soil and plant-associated prokaryotes.</title>
        <authorList>
            <person name="Whitman W."/>
        </authorList>
    </citation>
    <scope>NUCLEOTIDE SEQUENCE [LARGE SCALE GENOMIC DNA]</scope>
    <source>
        <strain evidence="1 2">X4EP2</strain>
    </source>
</reference>
<dbReference type="AlphaFoldDB" id="A0A7Y9PFY9"/>
<dbReference type="EMBL" id="JACCCW010000001">
    <property type="protein sequence ID" value="NYF79097.1"/>
    <property type="molecule type" value="Genomic_DNA"/>
</dbReference>
<proteinExistence type="predicted"/>
<evidence type="ECO:0000313" key="2">
    <source>
        <dbReference type="Proteomes" id="UP000589520"/>
    </source>
</evidence>
<keyword evidence="2" id="KW-1185">Reference proteome</keyword>
<comment type="caution">
    <text evidence="1">The sequence shown here is derived from an EMBL/GenBank/DDBJ whole genome shotgun (WGS) entry which is preliminary data.</text>
</comment>
<accession>A0A7Y9PFY9</accession>
<gene>
    <name evidence="1" type="ORF">HDF17_001384</name>
</gene>
<name>A0A7Y9PFY9_9BACT</name>
<evidence type="ECO:0000313" key="1">
    <source>
        <dbReference type="EMBL" id="NYF79097.1"/>
    </source>
</evidence>